<evidence type="ECO:0000313" key="3">
    <source>
        <dbReference type="Proteomes" id="UP000292340"/>
    </source>
</evidence>
<proteinExistence type="predicted"/>
<feature type="transmembrane region" description="Helical" evidence="1">
    <location>
        <begin position="206"/>
        <end position="227"/>
    </location>
</feature>
<keyword evidence="1" id="KW-0812">Transmembrane</keyword>
<sequence>MIHVCARSLDGGADMNISGGLVEIAALTAVIGGSTAELIALGNRGACGLPWAAMSSFGSIFIIKACISACTPGWLRDTVGVRTSGSDKAVGCCVRLSRRANSHVVSGTAVGVTVRWDKSNDASALLAVGREAFEDVYAFDEWIAGPLRTCTAVQPGEYLQAHIYMRDHYWEMAQRSQTKYDWIFTFATLLKFIEIFLFYHFGSQRIFLITGAIWAYCFLSAIILQLFHHGRATTIGEQSSHLDVVSGSLPTPQVMGGERRVLLGVPINLRKGRAWQTFWILGAIVCVSSLLATYTMLSKEPDICFQIWIAFQVIWLALRSTFFHFTQQVDDIKHIVTPTVVESHFPPELNLRLLGLAVGVSKYQVLNHPRGAYSYVDDTQDPVNIRNLLSAADFQLTEHVQLPANAGIESEADIVVVAVLGDTLLSSVAWLMGSSLTGMDLYDSCVLAIRVSDQIQLVPSCRVLSGRIMGEHESDPEVTLPTRFRPKGGSNEGLNISWRYWIPCEDDRWLSYSTPRTTPVKKDLSITGTKRMSVTTRDRITKELLSGSLQISMSDAQAVEDAVAQSAKAARVIQNMLVRGIAVLQGNKELLLHAGRMERDLRETTTKGC</sequence>
<dbReference type="Proteomes" id="UP000292340">
    <property type="component" value="Unassembled WGS sequence"/>
</dbReference>
<organism evidence="2 3">
    <name type="scientific">Alternaria tenuissima</name>
    <dbReference type="NCBI Taxonomy" id="119927"/>
    <lineage>
        <taxon>Eukaryota</taxon>
        <taxon>Fungi</taxon>
        <taxon>Dikarya</taxon>
        <taxon>Ascomycota</taxon>
        <taxon>Pezizomycotina</taxon>
        <taxon>Dothideomycetes</taxon>
        <taxon>Pleosporomycetidae</taxon>
        <taxon>Pleosporales</taxon>
        <taxon>Pleosporineae</taxon>
        <taxon>Pleosporaceae</taxon>
        <taxon>Alternaria</taxon>
        <taxon>Alternaria sect. Alternaria</taxon>
        <taxon>Alternaria alternata complex</taxon>
    </lineage>
</organism>
<dbReference type="EMBL" id="PDXB01000109">
    <property type="protein sequence ID" value="RYN15653.1"/>
    <property type="molecule type" value="Genomic_DNA"/>
</dbReference>
<keyword evidence="1" id="KW-1133">Transmembrane helix</keyword>
<gene>
    <name evidence="2" type="ORF">AA0115_g12903</name>
</gene>
<reference evidence="2" key="2">
    <citation type="journal article" date="2019" name="bioRxiv">
        <title>Genomics, evolutionary history and diagnostics of the Alternaria alternata species group including apple and Asian pear pathotypes.</title>
        <authorList>
            <person name="Armitage A.D."/>
            <person name="Cockerton H.M."/>
            <person name="Sreenivasaprasad S."/>
            <person name="Woodhall J.W."/>
            <person name="Lane C.R."/>
            <person name="Harrison R.J."/>
            <person name="Clarkson J.P."/>
        </authorList>
    </citation>
    <scope>NUCLEOTIDE SEQUENCE</scope>
    <source>
        <strain evidence="2">FERA 1164</strain>
    </source>
</reference>
<reference evidence="2" key="1">
    <citation type="submission" date="2017-10" db="EMBL/GenBank/DDBJ databases">
        <authorList>
            <person name="Armitage A.D."/>
            <person name="Barbara D.J."/>
            <person name="Woodhall J.W."/>
            <person name="Sreenivasaprasad S."/>
            <person name="Lane C.R."/>
            <person name="Clarkson J.P."/>
            <person name="Harrison R.J."/>
        </authorList>
    </citation>
    <scope>NUCLEOTIDE SEQUENCE</scope>
    <source>
        <strain evidence="2">FERA 1164</strain>
    </source>
</reference>
<feature type="transmembrane region" description="Helical" evidence="1">
    <location>
        <begin position="182"/>
        <end position="200"/>
    </location>
</feature>
<keyword evidence="1" id="KW-0472">Membrane</keyword>
<name>A0AB37VXP1_9PLEO</name>
<dbReference type="AlphaFoldDB" id="A0AB37VXP1"/>
<evidence type="ECO:0000256" key="1">
    <source>
        <dbReference type="SAM" id="Phobius"/>
    </source>
</evidence>
<feature type="transmembrane region" description="Helical" evidence="1">
    <location>
        <begin position="278"/>
        <end position="297"/>
    </location>
</feature>
<protein>
    <submittedName>
        <fullName evidence="2">Uncharacterized protein</fullName>
    </submittedName>
</protein>
<evidence type="ECO:0000313" key="2">
    <source>
        <dbReference type="EMBL" id="RYN15653.1"/>
    </source>
</evidence>
<comment type="caution">
    <text evidence="2">The sequence shown here is derived from an EMBL/GenBank/DDBJ whole genome shotgun (WGS) entry which is preliminary data.</text>
</comment>
<accession>A0AB37VXP1</accession>